<evidence type="ECO:0000313" key="2">
    <source>
        <dbReference type="EMBL" id="GMI41127.1"/>
    </source>
</evidence>
<proteinExistence type="predicted"/>
<sequence>MSLDQPPLSLPCLNPDPAAPAPPLPDAEFVTLLRSTTSIREHMTFDDLLLGVYASGFEPGLEEMKAIRDEIAAARGERVAALVAGLFEKYLVPVSELRKNLHHFRQRHWVPRADDYQLICASDYLRGRIVNIFLPFVSIFGMDRFFPRTTPTEVEIHQLTKYYIGGASTFLFFVFLVKLLLRFTGALSTPRWPDFAVLVFVYFNTWMAQVARETKSWALEVHQRRSYFEFERARLTYCSLDVTVPGMDFQRTPEKVNGMALMTDMVNSSGASGMFADHIAQAGVHQYAYYKSRNIQQLSKRRKSLNSFVDKWVGGEGDGGNTKEFINEQFNLCQLGFNKLAPMTLALTITFIPALLKFVNPDVYPTSIMTEGQSLAKNLDDALTMIILFLAHFFICQNEFQVYTFTFTLLASLSAAVSVFLSTVVGVGVCEWNSILLIDGVGYAIAAMAVMQKCAKTRNIMTTGIVTGLHSHKRANTRTMGTDWYRDEANVQDLKKLIEANEDLELIIEEIEETFPPILAFGVVPLSSQNVAKIGGGALAALFTSVIRVALEDST</sequence>
<dbReference type="EMBL" id="BRYB01002201">
    <property type="protein sequence ID" value="GMI41127.1"/>
    <property type="molecule type" value="Genomic_DNA"/>
</dbReference>
<feature type="transmembrane region" description="Helical" evidence="1">
    <location>
        <begin position="162"/>
        <end position="181"/>
    </location>
</feature>
<keyword evidence="1" id="KW-0812">Transmembrane</keyword>
<keyword evidence="1" id="KW-1133">Transmembrane helix</keyword>
<feature type="transmembrane region" description="Helical" evidence="1">
    <location>
        <begin position="402"/>
        <end position="426"/>
    </location>
</feature>
<comment type="caution">
    <text evidence="2">The sequence shown here is derived from an EMBL/GenBank/DDBJ whole genome shotgun (WGS) entry which is preliminary data.</text>
</comment>
<evidence type="ECO:0000313" key="3">
    <source>
        <dbReference type="Proteomes" id="UP001165060"/>
    </source>
</evidence>
<reference evidence="2 3" key="1">
    <citation type="journal article" date="2023" name="Commun. Biol.">
        <title>Genome analysis of Parmales, the sister group of diatoms, reveals the evolutionary specialization of diatoms from phago-mixotrophs to photoautotrophs.</title>
        <authorList>
            <person name="Ban H."/>
            <person name="Sato S."/>
            <person name="Yoshikawa S."/>
            <person name="Yamada K."/>
            <person name="Nakamura Y."/>
            <person name="Ichinomiya M."/>
            <person name="Sato N."/>
            <person name="Blanc-Mathieu R."/>
            <person name="Endo H."/>
            <person name="Kuwata A."/>
            <person name="Ogata H."/>
        </authorList>
    </citation>
    <scope>NUCLEOTIDE SEQUENCE [LARGE SCALE GENOMIC DNA]</scope>
</reference>
<gene>
    <name evidence="2" type="ORF">TeGR_g3554</name>
</gene>
<evidence type="ECO:0000256" key="1">
    <source>
        <dbReference type="SAM" id="Phobius"/>
    </source>
</evidence>
<dbReference type="Proteomes" id="UP001165060">
    <property type="component" value="Unassembled WGS sequence"/>
</dbReference>
<keyword evidence="3" id="KW-1185">Reference proteome</keyword>
<name>A0ABQ6N689_9STRA</name>
<keyword evidence="1" id="KW-0472">Membrane</keyword>
<organism evidence="2 3">
    <name type="scientific">Tetraparma gracilis</name>
    <dbReference type="NCBI Taxonomy" id="2962635"/>
    <lineage>
        <taxon>Eukaryota</taxon>
        <taxon>Sar</taxon>
        <taxon>Stramenopiles</taxon>
        <taxon>Ochrophyta</taxon>
        <taxon>Bolidophyceae</taxon>
        <taxon>Parmales</taxon>
        <taxon>Triparmaceae</taxon>
        <taxon>Tetraparma</taxon>
    </lineage>
</organism>
<protein>
    <submittedName>
        <fullName evidence="2">Uncharacterized protein</fullName>
    </submittedName>
</protein>
<feature type="transmembrane region" description="Helical" evidence="1">
    <location>
        <begin position="379"/>
        <end position="395"/>
    </location>
</feature>
<feature type="transmembrane region" description="Helical" evidence="1">
    <location>
        <begin position="432"/>
        <end position="451"/>
    </location>
</feature>
<feature type="transmembrane region" description="Helical" evidence="1">
    <location>
        <begin position="340"/>
        <end position="359"/>
    </location>
</feature>
<accession>A0ABQ6N689</accession>